<dbReference type="GO" id="GO:0003713">
    <property type="term" value="F:transcription coactivator activity"/>
    <property type="evidence" value="ECO:0007669"/>
    <property type="project" value="TreeGrafter"/>
</dbReference>
<evidence type="ECO:0000256" key="4">
    <source>
        <dbReference type="ARBA" id="ARBA00022491"/>
    </source>
</evidence>
<name>A0A096P9P4_OSTTA</name>
<comment type="caution">
    <text evidence="9">The sequence shown here is derived from an EMBL/GenBank/DDBJ whole genome shotgun (WGS) entry which is preliminary data.</text>
</comment>
<dbReference type="OrthoDB" id="10445821at2759"/>
<evidence type="ECO:0000256" key="3">
    <source>
        <dbReference type="ARBA" id="ARBA00019618"/>
    </source>
</evidence>
<protein>
    <recommendedName>
        <fullName evidence="3">Mediator of RNA polymerase II transcription subunit 13</fullName>
    </recommendedName>
</protein>
<reference evidence="9 10" key="2">
    <citation type="journal article" date="2014" name="BMC Genomics">
        <title>An improved genome of the model marine alga Ostreococcus tauri unfolds by assessing Illumina de novo assemblies.</title>
        <authorList>
            <person name="Blanc-Mathieu R."/>
            <person name="Verhelst B."/>
            <person name="Derelle E."/>
            <person name="Rombauts S."/>
            <person name="Bouget F.Y."/>
            <person name="Carre I."/>
            <person name="Chateau A."/>
            <person name="Eyre-Walker A."/>
            <person name="Grimsley N."/>
            <person name="Moreau H."/>
            <person name="Piegu B."/>
            <person name="Rivals E."/>
            <person name="Schackwitz W."/>
            <person name="Van de Peer Y."/>
            <person name="Piganeau G."/>
        </authorList>
    </citation>
    <scope>NUCLEOTIDE SEQUENCE [LARGE SCALE GENOMIC DNA]</scope>
    <source>
        <strain evidence="10">OTTH 0595 / CCAP 157/2 / RCC745</strain>
    </source>
</reference>
<dbReference type="GeneID" id="9838219"/>
<keyword evidence="7" id="KW-0539">Nucleus</keyword>
<sequence>MDDDARVSSPERPASVEPSYVSAWSSQAPRRSPRKLPKTAREGKTSWKIASSQRRAIARGVLRDDGALRGIARAAMATCDPFSRACGFTRARARVGVGRRRVRASADSSCNDAATKTVEREGVRLRYQGDWLDVKGSGIGTVSARECLERWRASPFEAYGGQRKDCRWVACIASGDSSAREGVRMAIEEVAREYAGCSLGVMRAIGDRDASYGVFDVGDVSSSALERYASSFGAAATTMAEFSATRPTMCVMFVIIPDQCDEADALTILALASHVAAEVTRSIHRSFLSISVQAIPASWCEDARVRSSASVRMIAFGVFSKLARPTVKRAVQLPNDDMHQEPTSGTNVEKTDGRCGVCGAAVIGRRAPHPMFHIPETATGRRISSFPAYEPLYALTPRASTELSTTRGLHCAYIIVAGRWVVASWSDSYGEFFTLEAEPFENEREVETSGLPWLLKRTSELSEQLAFAYGKKASSTLYFERAVVCRLGECSARERDALENACASAPAPLDRSSLTRVELTCVEPDLVPARVAVLGPRSTSDVVYVMESNQSKMAVKTFALPPSAQGVSIVAHSTKASSSLLRALSAEGADLATLESLASLYGAQMSQLGMMCASDNVVDEHGNVRAPFSYHAEACTRFASAIQSLEVFDSTF</sequence>
<comment type="subcellular location">
    <subcellularLocation>
        <location evidence="1">Nucleus</location>
    </subcellularLocation>
</comment>
<keyword evidence="4" id="KW-0678">Repressor</keyword>
<keyword evidence="5" id="KW-0805">Transcription regulation</keyword>
<proteinExistence type="inferred from homology"/>
<organism evidence="9 10">
    <name type="scientific">Ostreococcus tauri</name>
    <name type="common">Marine green alga</name>
    <dbReference type="NCBI Taxonomy" id="70448"/>
    <lineage>
        <taxon>Eukaryota</taxon>
        <taxon>Viridiplantae</taxon>
        <taxon>Chlorophyta</taxon>
        <taxon>Mamiellophyceae</taxon>
        <taxon>Mamiellales</taxon>
        <taxon>Bathycoccaceae</taxon>
        <taxon>Ostreococcus</taxon>
    </lineage>
</organism>
<dbReference type="KEGG" id="ota:OT_ostta18g01270"/>
<dbReference type="AlphaFoldDB" id="A0A096P9P4"/>
<feature type="region of interest" description="Disordered" evidence="8">
    <location>
        <begin position="1"/>
        <end position="45"/>
    </location>
</feature>
<dbReference type="InParanoid" id="A0A096P9P4"/>
<dbReference type="PANTHER" id="PTHR48249">
    <property type="entry name" value="MEDIATOR OF RNA POLYMERASE II TRANSCRIPTION SUBUNIT 13"/>
    <property type="match status" value="1"/>
</dbReference>
<evidence type="ECO:0000256" key="6">
    <source>
        <dbReference type="ARBA" id="ARBA00023163"/>
    </source>
</evidence>
<evidence type="ECO:0000313" key="9">
    <source>
        <dbReference type="EMBL" id="CEG00745.1"/>
    </source>
</evidence>
<comment type="similarity">
    <text evidence="2">Belongs to the Mediator complex subunit 13 family.</text>
</comment>
<evidence type="ECO:0000256" key="8">
    <source>
        <dbReference type="SAM" id="MobiDB-lite"/>
    </source>
</evidence>
<accession>A0A096P9P4</accession>
<evidence type="ECO:0000256" key="1">
    <source>
        <dbReference type="ARBA" id="ARBA00004123"/>
    </source>
</evidence>
<keyword evidence="10" id="KW-1185">Reference proteome</keyword>
<dbReference type="EMBL" id="CAID01000018">
    <property type="protein sequence ID" value="CEG00745.1"/>
    <property type="molecule type" value="Genomic_DNA"/>
</dbReference>
<evidence type="ECO:0000313" key="10">
    <source>
        <dbReference type="Proteomes" id="UP000009170"/>
    </source>
</evidence>
<reference evidence="10" key="1">
    <citation type="journal article" date="2006" name="Proc. Natl. Acad. Sci. U.S.A.">
        <title>Genome analysis of the smallest free-living eukaryote Ostreococcus tauri unveils many unique features.</title>
        <authorList>
            <person name="Derelle E."/>
            <person name="Ferraz C."/>
            <person name="Rombauts S."/>
            <person name="Rouze P."/>
            <person name="Worden A.Z."/>
            <person name="Robbens S."/>
            <person name="Partensky F."/>
            <person name="Degroeve S."/>
            <person name="Echeynie S."/>
            <person name="Cooke R."/>
            <person name="Saeys Y."/>
            <person name="Wuyts J."/>
            <person name="Jabbari K."/>
            <person name="Bowler C."/>
            <person name="Panaud O."/>
            <person name="Piegu B."/>
            <person name="Ball S.G."/>
            <person name="Ral J.-P."/>
            <person name="Bouget F.-Y."/>
            <person name="Piganeau G."/>
            <person name="De Baets B."/>
            <person name="Picard A."/>
            <person name="Delseny M."/>
            <person name="Demaille J."/>
            <person name="Van de Peer Y."/>
            <person name="Moreau H."/>
        </authorList>
    </citation>
    <scope>NUCLEOTIDE SEQUENCE [LARGE SCALE GENOMIC DNA]</scope>
    <source>
        <strain evidence="10">OTTH 0595 / CCAP 157/2 / RCC745</strain>
    </source>
</reference>
<gene>
    <name evidence="9" type="ORF">OT_ostta18g01270</name>
</gene>
<evidence type="ECO:0000256" key="7">
    <source>
        <dbReference type="ARBA" id="ARBA00023242"/>
    </source>
</evidence>
<dbReference type="GO" id="GO:0045944">
    <property type="term" value="P:positive regulation of transcription by RNA polymerase II"/>
    <property type="evidence" value="ECO:0007669"/>
    <property type="project" value="TreeGrafter"/>
</dbReference>
<dbReference type="PANTHER" id="PTHR48249:SF3">
    <property type="entry name" value="MEDIATOR OF RNA POLYMERASE II TRANSCRIPTION SUBUNIT 13"/>
    <property type="match status" value="1"/>
</dbReference>
<dbReference type="Proteomes" id="UP000009170">
    <property type="component" value="Unassembled WGS sequence"/>
</dbReference>
<dbReference type="RefSeq" id="XP_003084172.2">
    <property type="nucleotide sequence ID" value="XM_003084124.2"/>
</dbReference>
<dbReference type="InterPro" id="IPR051139">
    <property type="entry name" value="Mediator_complx_sub13"/>
</dbReference>
<dbReference type="GO" id="GO:0016592">
    <property type="term" value="C:mediator complex"/>
    <property type="evidence" value="ECO:0007669"/>
    <property type="project" value="TreeGrafter"/>
</dbReference>
<evidence type="ECO:0000256" key="2">
    <source>
        <dbReference type="ARBA" id="ARBA00009354"/>
    </source>
</evidence>
<evidence type="ECO:0000256" key="5">
    <source>
        <dbReference type="ARBA" id="ARBA00023015"/>
    </source>
</evidence>
<keyword evidence="6" id="KW-0804">Transcription</keyword>